<proteinExistence type="predicted"/>
<accession>A0A9P5YNJ0</accession>
<reference evidence="2" key="1">
    <citation type="submission" date="2020-11" db="EMBL/GenBank/DDBJ databases">
        <authorList>
            <consortium name="DOE Joint Genome Institute"/>
            <person name="Ahrendt S."/>
            <person name="Riley R."/>
            <person name="Andreopoulos W."/>
            <person name="Labutti K."/>
            <person name="Pangilinan J."/>
            <person name="Ruiz-Duenas F.J."/>
            <person name="Barrasa J.M."/>
            <person name="Sanchez-Garcia M."/>
            <person name="Camarero S."/>
            <person name="Miyauchi S."/>
            <person name="Serrano A."/>
            <person name="Linde D."/>
            <person name="Babiker R."/>
            <person name="Drula E."/>
            <person name="Ayuso-Fernandez I."/>
            <person name="Pacheco R."/>
            <person name="Padilla G."/>
            <person name="Ferreira P."/>
            <person name="Barriuso J."/>
            <person name="Kellner H."/>
            <person name="Castanera R."/>
            <person name="Alfaro M."/>
            <person name="Ramirez L."/>
            <person name="Pisabarro A.G."/>
            <person name="Kuo A."/>
            <person name="Tritt A."/>
            <person name="Lipzen A."/>
            <person name="He G."/>
            <person name="Yan M."/>
            <person name="Ng V."/>
            <person name="Cullen D."/>
            <person name="Martin F."/>
            <person name="Rosso M.-N."/>
            <person name="Henrissat B."/>
            <person name="Hibbett D."/>
            <person name="Martinez A.T."/>
            <person name="Grigoriev I.V."/>
        </authorList>
    </citation>
    <scope>NUCLEOTIDE SEQUENCE</scope>
    <source>
        <strain evidence="2">CIRM-BRFM 674</strain>
    </source>
</reference>
<sequence>MQFASTGVRNAARNGSNAIVHHGGHNRSGGPTAANHPNKFIRATNLFCAPHIPSIPTLPRDPHYKLFSASKNLLQRFFEHLTAPGLRVPPYIAEVQYYSARSLHGTSLRGSRIQNGLSLPVRYALRSYALQRQANMFLPGGPGPIPLRSGGIAQVGLGSARTFSTTRPIFQQIAQNIPIAGRSLYEIDWDLETRKEYERICLSRTITSKQTRKAPTILKASEMCNYVVATPDKENDAATFRRDIEHYFTSIENPLVSTYLFVPLAPTPTARLPLCPDPFLSRNQEPTLLSPFSSVGILHTSHATHALRVSTLFTRLDQANVWSSGAVHCSAYSQGRAHQRLSSKQEGSDDGGEGVCTILKIEFKGWLQCEVRSIIGESGTGWCILEEVISPEEAPDVYSDSDSLASSVVEDHLFFGETSARQFASIAFDPADSFILPILDVSANSSPTSSSPGSLSAARVLSKIPLEVETDPWMDD</sequence>
<dbReference type="OrthoDB" id="2585251at2759"/>
<evidence type="ECO:0000256" key="1">
    <source>
        <dbReference type="SAM" id="MobiDB-lite"/>
    </source>
</evidence>
<dbReference type="EMBL" id="MU155564">
    <property type="protein sequence ID" value="KAF9472213.1"/>
    <property type="molecule type" value="Genomic_DNA"/>
</dbReference>
<evidence type="ECO:0000313" key="3">
    <source>
        <dbReference type="Proteomes" id="UP000807469"/>
    </source>
</evidence>
<keyword evidence="3" id="KW-1185">Reference proteome</keyword>
<protein>
    <submittedName>
        <fullName evidence="2">Uncharacterized protein</fullName>
    </submittedName>
</protein>
<gene>
    <name evidence="2" type="ORF">BDN70DRAFT_887255</name>
</gene>
<comment type="caution">
    <text evidence="2">The sequence shown here is derived from an EMBL/GenBank/DDBJ whole genome shotgun (WGS) entry which is preliminary data.</text>
</comment>
<name>A0A9P5YNJ0_9AGAR</name>
<dbReference type="Proteomes" id="UP000807469">
    <property type="component" value="Unassembled WGS sequence"/>
</dbReference>
<feature type="region of interest" description="Disordered" evidence="1">
    <location>
        <begin position="1"/>
        <end position="36"/>
    </location>
</feature>
<evidence type="ECO:0000313" key="2">
    <source>
        <dbReference type="EMBL" id="KAF9472213.1"/>
    </source>
</evidence>
<dbReference type="AlphaFoldDB" id="A0A9P5YNJ0"/>
<feature type="compositionally biased region" description="Polar residues" evidence="1">
    <location>
        <begin position="1"/>
        <end position="17"/>
    </location>
</feature>
<organism evidence="2 3">
    <name type="scientific">Pholiota conissans</name>
    <dbReference type="NCBI Taxonomy" id="109636"/>
    <lineage>
        <taxon>Eukaryota</taxon>
        <taxon>Fungi</taxon>
        <taxon>Dikarya</taxon>
        <taxon>Basidiomycota</taxon>
        <taxon>Agaricomycotina</taxon>
        <taxon>Agaricomycetes</taxon>
        <taxon>Agaricomycetidae</taxon>
        <taxon>Agaricales</taxon>
        <taxon>Agaricineae</taxon>
        <taxon>Strophariaceae</taxon>
        <taxon>Pholiota</taxon>
    </lineage>
</organism>